<evidence type="ECO:0008006" key="3">
    <source>
        <dbReference type="Google" id="ProtNLM"/>
    </source>
</evidence>
<name>A0A5B9WA46_9BACT</name>
<keyword evidence="2" id="KW-1185">Reference proteome</keyword>
<gene>
    <name evidence="1" type="ORF">OJF2_60330</name>
</gene>
<evidence type="ECO:0000313" key="2">
    <source>
        <dbReference type="Proteomes" id="UP000324233"/>
    </source>
</evidence>
<dbReference type="AlphaFoldDB" id="A0A5B9WA46"/>
<dbReference type="Pfam" id="PF08002">
    <property type="entry name" value="DUF1697"/>
    <property type="match status" value="1"/>
</dbReference>
<dbReference type="PIRSF" id="PIRSF008502">
    <property type="entry name" value="UCP008502"/>
    <property type="match status" value="1"/>
</dbReference>
<dbReference type="Gene3D" id="3.30.70.1280">
    <property type="entry name" value="SP0830-like domains"/>
    <property type="match status" value="1"/>
</dbReference>
<dbReference type="InterPro" id="IPR012545">
    <property type="entry name" value="DUF1697"/>
</dbReference>
<dbReference type="RefSeq" id="WP_168222122.1">
    <property type="nucleotide sequence ID" value="NZ_CP042997.1"/>
</dbReference>
<dbReference type="KEGG" id="agv:OJF2_60330"/>
<accession>A0A5B9WA46</accession>
<dbReference type="PANTHER" id="PTHR36439">
    <property type="entry name" value="BLL4334 PROTEIN"/>
    <property type="match status" value="1"/>
</dbReference>
<sequence length="184" mass="20576">MRYVALLRGVNLGRRQVKMEQLRGVISAMGFSDVSTYIASGNVLFTTSGRTDASAMERRIEAELEGAFGFPIETMLRTRHEVAEAAGFRPFPGGEMEEPGNTVHVGFLRTHLSDEVAERLVAFGTEKDEFRVRGREFFWLCRGKTTDSLVKWSKVEKAVGVTSTMRNIKTVRKLAELCGDGHTR</sequence>
<dbReference type="Proteomes" id="UP000324233">
    <property type="component" value="Chromosome"/>
</dbReference>
<dbReference type="EMBL" id="CP042997">
    <property type="protein sequence ID" value="QEH37442.1"/>
    <property type="molecule type" value="Genomic_DNA"/>
</dbReference>
<dbReference type="SUPFAM" id="SSF160379">
    <property type="entry name" value="SP0830-like"/>
    <property type="match status" value="1"/>
</dbReference>
<organism evidence="1 2">
    <name type="scientific">Aquisphaera giovannonii</name>
    <dbReference type="NCBI Taxonomy" id="406548"/>
    <lineage>
        <taxon>Bacteria</taxon>
        <taxon>Pseudomonadati</taxon>
        <taxon>Planctomycetota</taxon>
        <taxon>Planctomycetia</taxon>
        <taxon>Isosphaerales</taxon>
        <taxon>Isosphaeraceae</taxon>
        <taxon>Aquisphaera</taxon>
    </lineage>
</organism>
<reference evidence="1 2" key="1">
    <citation type="submission" date="2019-08" db="EMBL/GenBank/DDBJ databases">
        <title>Deep-cultivation of Planctomycetes and their phenomic and genomic characterization uncovers novel biology.</title>
        <authorList>
            <person name="Wiegand S."/>
            <person name="Jogler M."/>
            <person name="Boedeker C."/>
            <person name="Pinto D."/>
            <person name="Vollmers J."/>
            <person name="Rivas-Marin E."/>
            <person name="Kohn T."/>
            <person name="Peeters S.H."/>
            <person name="Heuer A."/>
            <person name="Rast P."/>
            <person name="Oberbeckmann S."/>
            <person name="Bunk B."/>
            <person name="Jeske O."/>
            <person name="Meyerdierks A."/>
            <person name="Storesund J.E."/>
            <person name="Kallscheuer N."/>
            <person name="Luecker S."/>
            <person name="Lage O.M."/>
            <person name="Pohl T."/>
            <person name="Merkel B.J."/>
            <person name="Hornburger P."/>
            <person name="Mueller R.-W."/>
            <person name="Bruemmer F."/>
            <person name="Labrenz M."/>
            <person name="Spormann A.M."/>
            <person name="Op den Camp H."/>
            <person name="Overmann J."/>
            <person name="Amann R."/>
            <person name="Jetten M.S.M."/>
            <person name="Mascher T."/>
            <person name="Medema M.H."/>
            <person name="Devos D.P."/>
            <person name="Kaster A.-K."/>
            <person name="Ovreas L."/>
            <person name="Rohde M."/>
            <person name="Galperin M.Y."/>
            <person name="Jogler C."/>
        </authorList>
    </citation>
    <scope>NUCLEOTIDE SEQUENCE [LARGE SCALE GENOMIC DNA]</scope>
    <source>
        <strain evidence="1 2">OJF2</strain>
    </source>
</reference>
<dbReference type="PANTHER" id="PTHR36439:SF1">
    <property type="entry name" value="DUF1697 DOMAIN-CONTAINING PROTEIN"/>
    <property type="match status" value="1"/>
</dbReference>
<protein>
    <recommendedName>
        <fullName evidence="3">DUF1697 domain-containing protein</fullName>
    </recommendedName>
</protein>
<evidence type="ECO:0000313" key="1">
    <source>
        <dbReference type="EMBL" id="QEH37442.1"/>
    </source>
</evidence>
<proteinExistence type="predicted"/>